<protein>
    <recommendedName>
        <fullName evidence="5">Pseudouridine synthase</fullName>
        <ecNumber evidence="5">5.4.99.-</ecNumber>
    </recommendedName>
</protein>
<dbReference type="NCBIfam" id="TIGR00093">
    <property type="entry name" value="pseudouridine synthase"/>
    <property type="match status" value="1"/>
</dbReference>
<evidence type="ECO:0000256" key="4">
    <source>
        <dbReference type="PROSITE-ProRule" id="PRU00182"/>
    </source>
</evidence>
<dbReference type="EC" id="5.4.99.-" evidence="5"/>
<dbReference type="CDD" id="cd00165">
    <property type="entry name" value="S4"/>
    <property type="match status" value="1"/>
</dbReference>
<evidence type="ECO:0000256" key="5">
    <source>
        <dbReference type="RuleBase" id="RU003887"/>
    </source>
</evidence>
<accession>A0ABQ2A5U2</accession>
<dbReference type="SUPFAM" id="SSF55174">
    <property type="entry name" value="Alpha-L RNA-binding motif"/>
    <property type="match status" value="1"/>
</dbReference>
<dbReference type="Proteomes" id="UP000605427">
    <property type="component" value="Unassembled WGS sequence"/>
</dbReference>
<dbReference type="InterPro" id="IPR036986">
    <property type="entry name" value="S4_RNA-bd_sf"/>
</dbReference>
<dbReference type="InterPro" id="IPR006145">
    <property type="entry name" value="PsdUridine_synth_RsuA/RluA"/>
</dbReference>
<dbReference type="CDD" id="cd02553">
    <property type="entry name" value="PseudoU_synth_RsuA"/>
    <property type="match status" value="1"/>
</dbReference>
<keyword evidence="8" id="KW-1185">Reference proteome</keyword>
<dbReference type="SMART" id="SM00363">
    <property type="entry name" value="S4"/>
    <property type="match status" value="1"/>
</dbReference>
<dbReference type="PANTHER" id="PTHR47683:SF4">
    <property type="entry name" value="PSEUDOURIDINE SYNTHASE"/>
    <property type="match status" value="1"/>
</dbReference>
<dbReference type="InterPro" id="IPR050343">
    <property type="entry name" value="RsuA_PseudoU_synthase"/>
</dbReference>
<feature type="domain" description="RNA-binding S4" evidence="6">
    <location>
        <begin position="13"/>
        <end position="78"/>
    </location>
</feature>
<dbReference type="InterPro" id="IPR042092">
    <property type="entry name" value="PsdUridine_s_RsuA/RluB/E/F_cat"/>
</dbReference>
<evidence type="ECO:0000259" key="6">
    <source>
        <dbReference type="SMART" id="SM00363"/>
    </source>
</evidence>
<dbReference type="InterPro" id="IPR018496">
    <property type="entry name" value="PsdUridine_synth_RsuA/RluB_CS"/>
</dbReference>
<dbReference type="Gene3D" id="3.30.70.1560">
    <property type="entry name" value="Alpha-L RNA-binding motif"/>
    <property type="match status" value="1"/>
</dbReference>
<evidence type="ECO:0000256" key="3">
    <source>
        <dbReference type="ARBA" id="ARBA00023235"/>
    </source>
</evidence>
<evidence type="ECO:0000256" key="1">
    <source>
        <dbReference type="ARBA" id="ARBA00008348"/>
    </source>
</evidence>
<keyword evidence="2 4" id="KW-0694">RNA-binding</keyword>
<proteinExistence type="inferred from homology"/>
<evidence type="ECO:0000256" key="2">
    <source>
        <dbReference type="ARBA" id="ARBA00022884"/>
    </source>
</evidence>
<reference evidence="8" key="1">
    <citation type="journal article" date="2019" name="Int. J. Syst. Evol. Microbiol.">
        <title>The Global Catalogue of Microorganisms (GCM) 10K type strain sequencing project: providing services to taxonomists for standard genome sequencing and annotation.</title>
        <authorList>
            <consortium name="The Broad Institute Genomics Platform"/>
            <consortium name="The Broad Institute Genome Sequencing Center for Infectious Disease"/>
            <person name="Wu L."/>
            <person name="Ma J."/>
        </authorList>
    </citation>
    <scope>NUCLEOTIDE SEQUENCE [LARGE SCALE GENOMIC DNA]</scope>
    <source>
        <strain evidence="8">CCM 8702</strain>
    </source>
</reference>
<name>A0ABQ2A5U2_9BACL</name>
<dbReference type="InterPro" id="IPR000748">
    <property type="entry name" value="PsdUridine_synth_RsuA/RluB/E/F"/>
</dbReference>
<dbReference type="RefSeq" id="WP_172241402.1">
    <property type="nucleotide sequence ID" value="NZ_BMDD01000005.1"/>
</dbReference>
<sequence>MSNQSGNKSAKKLRVDKILSHLGIATRSESKKLVKQGRVIVDGNPIKDSGLQVDPEASTIEVDGQSVRYREFVYLLLNKPQGVVSATEDKWDRTVVDLLDAEYVAFEPFPVGRLDKDTEGLLLLTNDGQLAHELLSPRKHVPKTYEAKVLGAVDETDGEAFKAGVTLDDGYETMPAELEIVRHFEEEGEAHTDIRLTIMEGKFHQVKRMFEAVGKKVVFLKRISMGPLQLDPALSLGEYRELTSEELDALRNR</sequence>
<dbReference type="Gene3D" id="3.10.290.10">
    <property type="entry name" value="RNA-binding S4 domain"/>
    <property type="match status" value="1"/>
</dbReference>
<dbReference type="InterPro" id="IPR020103">
    <property type="entry name" value="PsdUridine_synth_cat_dom_sf"/>
</dbReference>
<evidence type="ECO:0000313" key="8">
    <source>
        <dbReference type="Proteomes" id="UP000605427"/>
    </source>
</evidence>
<evidence type="ECO:0000313" key="7">
    <source>
        <dbReference type="EMBL" id="GGH84597.1"/>
    </source>
</evidence>
<organism evidence="7 8">
    <name type="scientific">Saccharibacillus endophyticus</name>
    <dbReference type="NCBI Taxonomy" id="2060666"/>
    <lineage>
        <taxon>Bacteria</taxon>
        <taxon>Bacillati</taxon>
        <taxon>Bacillota</taxon>
        <taxon>Bacilli</taxon>
        <taxon>Bacillales</taxon>
        <taxon>Paenibacillaceae</taxon>
        <taxon>Saccharibacillus</taxon>
    </lineage>
</organism>
<dbReference type="Gene3D" id="3.30.70.580">
    <property type="entry name" value="Pseudouridine synthase I, catalytic domain, N-terminal subdomain"/>
    <property type="match status" value="1"/>
</dbReference>
<dbReference type="PANTHER" id="PTHR47683">
    <property type="entry name" value="PSEUDOURIDINE SYNTHASE FAMILY PROTEIN-RELATED"/>
    <property type="match status" value="1"/>
</dbReference>
<dbReference type="EMBL" id="BMDD01000005">
    <property type="protein sequence ID" value="GGH84597.1"/>
    <property type="molecule type" value="Genomic_DNA"/>
</dbReference>
<gene>
    <name evidence="7" type="primary">rluA</name>
    <name evidence="7" type="ORF">GCM10007362_40030</name>
</gene>
<dbReference type="PROSITE" id="PS01149">
    <property type="entry name" value="PSI_RSU"/>
    <property type="match status" value="1"/>
</dbReference>
<dbReference type="Pfam" id="PF01479">
    <property type="entry name" value="S4"/>
    <property type="match status" value="1"/>
</dbReference>
<dbReference type="SUPFAM" id="SSF55120">
    <property type="entry name" value="Pseudouridine synthase"/>
    <property type="match status" value="1"/>
</dbReference>
<keyword evidence="3 5" id="KW-0413">Isomerase</keyword>
<dbReference type="InterPro" id="IPR002942">
    <property type="entry name" value="S4_RNA-bd"/>
</dbReference>
<dbReference type="Pfam" id="PF00849">
    <property type="entry name" value="PseudoU_synth_2"/>
    <property type="match status" value="1"/>
</dbReference>
<dbReference type="PROSITE" id="PS50889">
    <property type="entry name" value="S4"/>
    <property type="match status" value="1"/>
</dbReference>
<dbReference type="InterPro" id="IPR020094">
    <property type="entry name" value="TruA/RsuA/RluB/E/F_N"/>
</dbReference>
<comment type="similarity">
    <text evidence="1 5">Belongs to the pseudouridine synthase RsuA family.</text>
</comment>
<comment type="caution">
    <text evidence="7">The sequence shown here is derived from an EMBL/GenBank/DDBJ whole genome shotgun (WGS) entry which is preliminary data.</text>
</comment>